<evidence type="ECO:0000313" key="2">
    <source>
        <dbReference type="Proteomes" id="UP000825100"/>
    </source>
</evidence>
<keyword evidence="1" id="KW-0614">Plasmid</keyword>
<reference evidence="1 2" key="1">
    <citation type="submission" date="2021-05" db="EMBL/GenBank/DDBJ databases">
        <title>Complete Genome Sequence of Latilactobacillus sp. Strain WDN19, a High D-Aspartate-producing Lactic Acid Bacterium Isolated from a Japanese Pickle.</title>
        <authorList>
            <person name="Kajitani K."/>
            <person name="Takahashi S."/>
        </authorList>
    </citation>
    <scope>NUCLEOTIDE SEQUENCE [LARGE SCALE GENOMIC DNA]</scope>
    <source>
        <strain evidence="1 2">WDN19</strain>
        <plasmid evidence="1 2">WDN19_con2</plasmid>
    </source>
</reference>
<proteinExistence type="predicted"/>
<geneLocation type="plasmid" evidence="1 2">
    <name>WDN19_con2</name>
</geneLocation>
<organism evidence="1 2">
    <name type="scientific">Latilactobacillus curvatus</name>
    <name type="common">Lactobacillus curvatus</name>
    <dbReference type="NCBI Taxonomy" id="28038"/>
    <lineage>
        <taxon>Bacteria</taxon>
        <taxon>Bacillati</taxon>
        <taxon>Bacillota</taxon>
        <taxon>Bacilli</taxon>
        <taxon>Lactobacillales</taxon>
        <taxon>Lactobacillaceae</taxon>
        <taxon>Latilactobacillus</taxon>
    </lineage>
</organism>
<accession>A0ABM7QWG3</accession>
<keyword evidence="2" id="KW-1185">Reference proteome</keyword>
<gene>
    <name evidence="1" type="ORF">LTWDN19_20960</name>
</gene>
<dbReference type="Proteomes" id="UP000825100">
    <property type="component" value="Plasmid WDN19_con2"/>
</dbReference>
<evidence type="ECO:0000313" key="1">
    <source>
        <dbReference type="EMBL" id="BCX31529.1"/>
    </source>
</evidence>
<sequence>MTTKNVTIYESSDDLDSIIEEAVLDQTNITETEIIYLPFDVEKIDAQQLKGSKLVVIENIMNQPMKAIIEKIDDGFHYDGDILFRVTDSKHIRRSPEWIDIKPYVTTLTEGVYAYRL</sequence>
<dbReference type="RefSeq" id="WP_035147613.1">
    <property type="nucleotide sequence ID" value="NZ_AP024686.1"/>
</dbReference>
<name>A0ABM7QWG3_LATCU</name>
<dbReference type="EMBL" id="AP024686">
    <property type="protein sequence ID" value="BCX31529.1"/>
    <property type="molecule type" value="Genomic_DNA"/>
</dbReference>
<protein>
    <submittedName>
        <fullName evidence="1">Uncharacterized protein</fullName>
    </submittedName>
</protein>